<evidence type="ECO:0000256" key="1">
    <source>
        <dbReference type="ARBA" id="ARBA00004613"/>
    </source>
</evidence>
<evidence type="ECO:0000313" key="7">
    <source>
        <dbReference type="EMBL" id="OWY94823.1"/>
    </source>
</evidence>
<sequence>MRVIIAFLAAITLSTNWVATNAEQISISTTTSTLAVESIRAVPGVPNEQRLLRSHHVSDDDEEEESDEDEERFKQSKINDLIVGRTSKLFAKWKKAGRDENYIYSKLRDRLPASNFNDVMRWYRAYIN</sequence>
<comment type="function">
    <text evidence="5">Effector that suppresses plant defense responses during pathogen infection.</text>
</comment>
<reference evidence="8" key="1">
    <citation type="submission" date="2017-03" db="EMBL/GenBank/DDBJ databases">
        <title>Phytopthora megakarya and P. palmivora, two closely related causual agents of cacao black pod achieved similar genome size and gene model numbers by different mechanisms.</title>
        <authorList>
            <person name="Ali S."/>
            <person name="Shao J."/>
            <person name="Larry D.J."/>
            <person name="Kronmiller B."/>
            <person name="Shen D."/>
            <person name="Strem M.D."/>
            <person name="Melnick R.L."/>
            <person name="Guiltinan M.J."/>
            <person name="Tyler B.M."/>
            <person name="Meinhardt L.W."/>
            <person name="Bailey B.A."/>
        </authorList>
    </citation>
    <scope>NUCLEOTIDE SEQUENCE [LARGE SCALE GENOMIC DNA]</scope>
    <source>
        <strain evidence="8">zdho120</strain>
    </source>
</reference>
<dbReference type="GO" id="GO:0005576">
    <property type="term" value="C:extracellular region"/>
    <property type="evidence" value="ECO:0007669"/>
    <property type="project" value="UniProtKB-SubCell"/>
</dbReference>
<evidence type="ECO:0000256" key="3">
    <source>
        <dbReference type="ARBA" id="ARBA00022525"/>
    </source>
</evidence>
<evidence type="ECO:0000256" key="6">
    <source>
        <dbReference type="SAM" id="MobiDB-lite"/>
    </source>
</evidence>
<dbReference type="Proteomes" id="UP000198211">
    <property type="component" value="Unassembled WGS sequence"/>
</dbReference>
<keyword evidence="4 5" id="KW-0732">Signal</keyword>
<evidence type="ECO:0000256" key="2">
    <source>
        <dbReference type="ARBA" id="ARBA00010400"/>
    </source>
</evidence>
<feature type="signal peptide" evidence="5">
    <location>
        <begin position="1"/>
        <end position="22"/>
    </location>
</feature>
<feature type="compositionally biased region" description="Acidic residues" evidence="6">
    <location>
        <begin position="59"/>
        <end position="70"/>
    </location>
</feature>
<proteinExistence type="inferred from homology"/>
<evidence type="ECO:0000256" key="5">
    <source>
        <dbReference type="RuleBase" id="RU367124"/>
    </source>
</evidence>
<evidence type="ECO:0000256" key="4">
    <source>
        <dbReference type="ARBA" id="ARBA00022729"/>
    </source>
</evidence>
<feature type="chain" id="PRO_5028508053" description="RxLR effector protein" evidence="5">
    <location>
        <begin position="23"/>
        <end position="128"/>
    </location>
</feature>
<comment type="subcellular location">
    <subcellularLocation>
        <location evidence="1 5">Secreted</location>
    </subcellularLocation>
</comment>
<feature type="region of interest" description="Disordered" evidence="6">
    <location>
        <begin position="50"/>
        <end position="73"/>
    </location>
</feature>
<keyword evidence="8" id="KW-1185">Reference proteome</keyword>
<comment type="similarity">
    <text evidence="2 5">Belongs to the RxLR effector family.</text>
</comment>
<comment type="domain">
    <text evidence="5">The RxLR-dEER motif acts to carry the protein into the host cell cytoplasm through binding to cell surface phosphatidylinositol-3-phosphate.</text>
</comment>
<protein>
    <recommendedName>
        <fullName evidence="5">RxLR effector protein</fullName>
    </recommendedName>
</protein>
<dbReference type="Pfam" id="PF16810">
    <property type="entry name" value="RXLR"/>
    <property type="match status" value="1"/>
</dbReference>
<evidence type="ECO:0000313" key="8">
    <source>
        <dbReference type="Proteomes" id="UP000198211"/>
    </source>
</evidence>
<comment type="caution">
    <text evidence="7">The sequence shown here is derived from an EMBL/GenBank/DDBJ whole genome shotgun (WGS) entry which is preliminary data.</text>
</comment>
<dbReference type="AlphaFoldDB" id="A0A225UPB3"/>
<accession>A0A225UPB3</accession>
<organism evidence="7 8">
    <name type="scientific">Phytophthora megakarya</name>
    <dbReference type="NCBI Taxonomy" id="4795"/>
    <lineage>
        <taxon>Eukaryota</taxon>
        <taxon>Sar</taxon>
        <taxon>Stramenopiles</taxon>
        <taxon>Oomycota</taxon>
        <taxon>Peronosporomycetes</taxon>
        <taxon>Peronosporales</taxon>
        <taxon>Peronosporaceae</taxon>
        <taxon>Phytophthora</taxon>
    </lineage>
</organism>
<name>A0A225UPB3_9STRA</name>
<keyword evidence="3 5" id="KW-0964">Secreted</keyword>
<dbReference type="EMBL" id="NBNE01013781">
    <property type="protein sequence ID" value="OWY94823.1"/>
    <property type="molecule type" value="Genomic_DNA"/>
</dbReference>
<dbReference type="InterPro" id="IPR031825">
    <property type="entry name" value="RXLR"/>
</dbReference>
<gene>
    <name evidence="7" type="ORF">PHMEG_00035339</name>
</gene>